<name>A0AAD8VCJ5_LOLMU</name>
<organism evidence="2 3">
    <name type="scientific">Lolium multiflorum</name>
    <name type="common">Italian ryegrass</name>
    <name type="synonym">Lolium perenne subsp. multiflorum</name>
    <dbReference type="NCBI Taxonomy" id="4521"/>
    <lineage>
        <taxon>Eukaryota</taxon>
        <taxon>Viridiplantae</taxon>
        <taxon>Streptophyta</taxon>
        <taxon>Embryophyta</taxon>
        <taxon>Tracheophyta</taxon>
        <taxon>Spermatophyta</taxon>
        <taxon>Magnoliopsida</taxon>
        <taxon>Liliopsida</taxon>
        <taxon>Poales</taxon>
        <taxon>Poaceae</taxon>
        <taxon>BOP clade</taxon>
        <taxon>Pooideae</taxon>
        <taxon>Poodae</taxon>
        <taxon>Poeae</taxon>
        <taxon>Poeae Chloroplast Group 2 (Poeae type)</taxon>
        <taxon>Loliodinae</taxon>
        <taxon>Loliinae</taxon>
        <taxon>Lolium</taxon>
    </lineage>
</organism>
<dbReference type="AlphaFoldDB" id="A0AAD8VCJ5"/>
<accession>A0AAD8VCJ5</accession>
<dbReference type="PANTHER" id="PTHR33063">
    <property type="entry name" value="OS02G0583500 PROTEIN"/>
    <property type="match status" value="1"/>
</dbReference>
<evidence type="ECO:0000313" key="2">
    <source>
        <dbReference type="EMBL" id="KAK1602642.1"/>
    </source>
</evidence>
<feature type="coiled-coil region" evidence="1">
    <location>
        <begin position="299"/>
        <end position="347"/>
    </location>
</feature>
<evidence type="ECO:0000313" key="3">
    <source>
        <dbReference type="Proteomes" id="UP001231189"/>
    </source>
</evidence>
<protein>
    <submittedName>
        <fullName evidence="2">Uncharacterized protein</fullName>
    </submittedName>
</protein>
<proteinExistence type="predicted"/>
<dbReference type="EMBL" id="JAUUTY010000214">
    <property type="protein sequence ID" value="KAK1602642.1"/>
    <property type="molecule type" value="Genomic_DNA"/>
</dbReference>
<evidence type="ECO:0000256" key="1">
    <source>
        <dbReference type="SAM" id="Coils"/>
    </source>
</evidence>
<reference evidence="2" key="1">
    <citation type="submission" date="2023-07" db="EMBL/GenBank/DDBJ databases">
        <title>A chromosome-level genome assembly of Lolium multiflorum.</title>
        <authorList>
            <person name="Chen Y."/>
            <person name="Copetti D."/>
            <person name="Kolliker R."/>
            <person name="Studer B."/>
        </authorList>
    </citation>
    <scope>NUCLEOTIDE SEQUENCE</scope>
    <source>
        <strain evidence="2">02402/16</strain>
        <tissue evidence="2">Leaf</tissue>
    </source>
</reference>
<comment type="caution">
    <text evidence="2">The sequence shown here is derived from an EMBL/GenBank/DDBJ whole genome shotgun (WGS) entry which is preliminary data.</text>
</comment>
<keyword evidence="1" id="KW-0175">Coiled coil</keyword>
<sequence>MDATTSVVLQFDDGFELTKEVNDLTIVFSLGNDSTIHCLSIFLAVNIVLWISAWTVESYFHIIEVPRGKCQALIKNICFSNLSLWPDCVQDITLQCATALSSVVKCKRKGKGLEKTTQGLGTKVTIEIPEGMKRPEKPLPAAKFASEGGLIARDQMPFLTHFKDYKKDNNMLPKFIGKVGTTCMKNMDNRSTVKFAQKTGSRSYAAHVYATREERMGEEFDAIDLFKVTHHSKKDGFSKEAKAAIVSDLCISQKAPKCVVDVVGRVLTKDCPKSTFLKNVDLSSSKLNKASASAVSAQVVDQEDQLKRSQDQSAEMKAELDAIKKRAEEELAAIKKKADAVEAAQAERDKDYQALLKRTEEIDSRVAQLIGLFGANRSAGN</sequence>
<keyword evidence="3" id="KW-1185">Reference proteome</keyword>
<gene>
    <name evidence="2" type="ORF">QYE76_027281</name>
</gene>
<dbReference type="Proteomes" id="UP001231189">
    <property type="component" value="Unassembled WGS sequence"/>
</dbReference>
<dbReference type="PANTHER" id="PTHR33063:SF6">
    <property type="entry name" value="RAB6-INTERACTING GOLGIN"/>
    <property type="match status" value="1"/>
</dbReference>